<dbReference type="Proteomes" id="UP001337305">
    <property type="component" value="Unassembled WGS sequence"/>
</dbReference>
<keyword evidence="1" id="KW-1133">Transmembrane helix</keyword>
<organism evidence="2 3">
    <name type="scientific">Flavivirga spongiicola</name>
    <dbReference type="NCBI Taxonomy" id="421621"/>
    <lineage>
        <taxon>Bacteria</taxon>
        <taxon>Pseudomonadati</taxon>
        <taxon>Bacteroidota</taxon>
        <taxon>Flavobacteriia</taxon>
        <taxon>Flavobacteriales</taxon>
        <taxon>Flavobacteriaceae</taxon>
        <taxon>Flavivirga</taxon>
    </lineage>
</organism>
<proteinExistence type="predicted"/>
<keyword evidence="1" id="KW-0812">Transmembrane</keyword>
<gene>
    <name evidence="2" type="ORF">N1F79_18195</name>
</gene>
<evidence type="ECO:0000313" key="2">
    <source>
        <dbReference type="EMBL" id="MEF3835069.1"/>
    </source>
</evidence>
<accession>A0ABU7XWG8</accession>
<evidence type="ECO:0000256" key="1">
    <source>
        <dbReference type="SAM" id="Phobius"/>
    </source>
</evidence>
<comment type="caution">
    <text evidence="2">The sequence shown here is derived from an EMBL/GenBank/DDBJ whole genome shotgun (WGS) entry which is preliminary data.</text>
</comment>
<keyword evidence="3" id="KW-1185">Reference proteome</keyword>
<protein>
    <submittedName>
        <fullName evidence="2">Uncharacterized protein</fullName>
    </submittedName>
</protein>
<dbReference type="RefSeq" id="WP_303307371.1">
    <property type="nucleotide sequence ID" value="NZ_JAUOEO010000001.1"/>
</dbReference>
<dbReference type="EMBL" id="JAODOP010000004">
    <property type="protein sequence ID" value="MEF3835069.1"/>
    <property type="molecule type" value="Genomic_DNA"/>
</dbReference>
<evidence type="ECO:0000313" key="3">
    <source>
        <dbReference type="Proteomes" id="UP001337305"/>
    </source>
</evidence>
<name>A0ABU7XWG8_9FLAO</name>
<reference evidence="2 3" key="1">
    <citation type="submission" date="2022-09" db="EMBL/GenBank/DDBJ databases">
        <title>Genome sequencing of Flavivirga sp. MEBiC05379.</title>
        <authorList>
            <person name="Oh H.-M."/>
            <person name="Kwon K.K."/>
            <person name="Park M.J."/>
            <person name="Yang S.-H."/>
        </authorList>
    </citation>
    <scope>NUCLEOTIDE SEQUENCE [LARGE SCALE GENOMIC DNA]</scope>
    <source>
        <strain evidence="2 3">MEBiC05379</strain>
    </source>
</reference>
<feature type="transmembrane region" description="Helical" evidence="1">
    <location>
        <begin position="7"/>
        <end position="28"/>
    </location>
</feature>
<sequence length="149" mass="17161">MENYNSLSCLVFKYIVFIIILGVSSFSFSQSLKYCKDVVDVKKIIKGDWKLKGEAKNGIYRFSFDTGAKDFLEVLKELNLPPKAQGPQSKNYTIVNIKLENEAFFIELIYPFGKTSEKILVLDKENFVFGQGESKRVFVKDQDYTKRAK</sequence>
<keyword evidence="1" id="KW-0472">Membrane</keyword>